<organism evidence="10 11">
    <name type="scientific">Acrobeloides nanus</name>
    <dbReference type="NCBI Taxonomy" id="290746"/>
    <lineage>
        <taxon>Eukaryota</taxon>
        <taxon>Metazoa</taxon>
        <taxon>Ecdysozoa</taxon>
        <taxon>Nematoda</taxon>
        <taxon>Chromadorea</taxon>
        <taxon>Rhabditida</taxon>
        <taxon>Tylenchina</taxon>
        <taxon>Cephalobomorpha</taxon>
        <taxon>Cephaloboidea</taxon>
        <taxon>Cephalobidae</taxon>
        <taxon>Acrobeloides</taxon>
    </lineage>
</organism>
<sequence length="1107" mass="125201">MILKSSHFLRAKKYFTRKQIHPSEEETSEQRRETVEKSYVEHHLSIEELQEVYSDSFIDADYPEHSDGLTSQEAKKRIKDGGMNVIRTPQEDSNLKIFFRQFLYGFWILLIGAGILSLITYFIHLYHGNDEQMNLYCAIILFTIVIIMGILSYFQEKKTMEVVSGFTNLRAQKCYVVRDCQESLIPAEELVIGDLVNIRSGMRIPADLRIIRSNGLKIEISAITGEQHPLDYTNEPAASHISVFDARNVTFKGSYCIEGDGIGIVIRTGQFTLLGNIAEIQSRVRLNESYLQQEVSKFFQFICMIAICMAFVFFIVGLIVANFDNILYHFLNGFLVVIVAVVPQGLPAMVMSQLAIIARRMAKKNVFIKKLDVIDELGAATVIATDKTGTLTQNWMIVTDVWYNKRYFSIHGELKQAHAKIMKQQNFKKELEKPLPDILSVMSICNKAHFEKSRHSFRSKSTMLAMEKAVKERQLTGAWTKKFVVIDEKGRESVREATPQPSVVDLEQYERDTVTNEPKRKNELIGIPVDVALLRYVETMASSDGIRHRYQPKFEIPFNSVRRWQLVIVRCQSTPISMDAQELPKPADNESYYCVMLKGAPEVILSFCQRTATNDELIEISEDYKNDCQAAWEHFGSQGRRVIAFALKHFVAPKNAKFSADSQNYPRNDLIFLGMAAMFDPPRNETAGAIQQCKKAGIKVFMITGDHPSAAIAVASQIGLIGSDDEFVKAKGFNQVKLSLAVRNKSDWAVVLGESLAGMDSEQWDQLLKHKYIVFARTTPDQKLLIVEQCQRRGEIVAVTGGGVNDTPALAKANVGIAMGVNGCDIAQKTADIILTDDNFASIVKGIEEGRLLFDNLRLSIAYTLAHLWPEVCPIILNFTLGMPLGLGPLQILTIDLASELPPSISLAYEPPERDIMRVPPRNRKTELVSNHLLLYSYGFSGTMITIGCVLAYLSVYWSHNIPLSELLFTAENHWTMEGENFTTSTGITFSPREQVEIRAEAAAAWQITLVISQVFHLFMCTTRRVSFFQHGVTNVATIFAVIVEILLLNLFVYTPAMRYIVEVQPPPSHVWIFAPIIGLYLIVFNEARKFFIRRSPDNRIVKIFKW</sequence>
<evidence type="ECO:0000313" key="11">
    <source>
        <dbReference type="WBParaSite" id="ACRNAN_scaffold1936.g18967.t1"/>
    </source>
</evidence>
<evidence type="ECO:0000259" key="9">
    <source>
        <dbReference type="SMART" id="SM00831"/>
    </source>
</evidence>
<keyword evidence="5" id="KW-1278">Translocase</keyword>
<dbReference type="InterPro" id="IPR006068">
    <property type="entry name" value="ATPase_P-typ_cation-transptr_C"/>
</dbReference>
<accession>A0A914D7J0</accession>
<proteinExistence type="predicted"/>
<dbReference type="Pfam" id="PF00689">
    <property type="entry name" value="Cation_ATPase_C"/>
    <property type="match status" value="1"/>
</dbReference>
<dbReference type="GO" id="GO:0036376">
    <property type="term" value="P:sodium ion export across plasma membrane"/>
    <property type="evidence" value="ECO:0007669"/>
    <property type="project" value="TreeGrafter"/>
</dbReference>
<dbReference type="InterPro" id="IPR001757">
    <property type="entry name" value="P_typ_ATPase"/>
</dbReference>
<dbReference type="InterPro" id="IPR008250">
    <property type="entry name" value="ATPase_P-typ_transduc_dom_A_sf"/>
</dbReference>
<keyword evidence="4" id="KW-0067">ATP-binding</keyword>
<feature type="domain" description="Cation-transporting P-type ATPase N-terminal" evidence="9">
    <location>
        <begin position="40"/>
        <end position="122"/>
    </location>
</feature>
<dbReference type="InterPro" id="IPR050510">
    <property type="entry name" value="Cation_transp_ATPase_P-type"/>
</dbReference>
<dbReference type="Gene3D" id="3.40.1110.10">
    <property type="entry name" value="Calcium-transporting ATPase, cytoplasmic domain N"/>
    <property type="match status" value="1"/>
</dbReference>
<dbReference type="Gene3D" id="1.20.1110.10">
    <property type="entry name" value="Calcium-transporting ATPase, transmembrane domain"/>
    <property type="match status" value="3"/>
</dbReference>
<keyword evidence="3" id="KW-0547">Nucleotide-binding</keyword>
<feature type="transmembrane region" description="Helical" evidence="8">
    <location>
        <begin position="326"/>
        <end position="351"/>
    </location>
</feature>
<keyword evidence="7 8" id="KW-0472">Membrane</keyword>
<dbReference type="InterPro" id="IPR036412">
    <property type="entry name" value="HAD-like_sf"/>
</dbReference>
<feature type="transmembrane region" description="Helical" evidence="8">
    <location>
        <begin position="298"/>
        <end position="320"/>
    </location>
</feature>
<dbReference type="Pfam" id="PF00690">
    <property type="entry name" value="Cation_ATPase_N"/>
    <property type="match status" value="1"/>
</dbReference>
<comment type="subcellular location">
    <subcellularLocation>
        <location evidence="1">Membrane</location>
        <topology evidence="1">Multi-pass membrane protein</topology>
    </subcellularLocation>
</comment>
<dbReference type="PRINTS" id="PR00121">
    <property type="entry name" value="NAKATPASE"/>
</dbReference>
<feature type="transmembrane region" description="Helical" evidence="8">
    <location>
        <begin position="133"/>
        <end position="154"/>
    </location>
</feature>
<dbReference type="PANTHER" id="PTHR43294:SF5">
    <property type="entry name" value="CATION-TRANSPORTING P-TYPE ATPASE N-TERMINAL DOMAIN-CONTAINING PROTEIN"/>
    <property type="match status" value="1"/>
</dbReference>
<dbReference type="WBParaSite" id="ACRNAN_scaffold1936.g18967.t1">
    <property type="protein sequence ID" value="ACRNAN_scaffold1936.g18967.t1"/>
    <property type="gene ID" value="ACRNAN_scaffold1936.g18967"/>
</dbReference>
<keyword evidence="10" id="KW-1185">Reference proteome</keyword>
<feature type="transmembrane region" description="Helical" evidence="8">
    <location>
        <begin position="1003"/>
        <end position="1021"/>
    </location>
</feature>
<dbReference type="GO" id="GO:1902600">
    <property type="term" value="P:proton transmembrane transport"/>
    <property type="evidence" value="ECO:0007669"/>
    <property type="project" value="TreeGrafter"/>
</dbReference>
<dbReference type="GO" id="GO:1990573">
    <property type="term" value="P:potassium ion import across plasma membrane"/>
    <property type="evidence" value="ECO:0007669"/>
    <property type="project" value="TreeGrafter"/>
</dbReference>
<dbReference type="NCBIfam" id="TIGR01494">
    <property type="entry name" value="ATPase_P-type"/>
    <property type="match status" value="2"/>
</dbReference>
<feature type="transmembrane region" description="Helical" evidence="8">
    <location>
        <begin position="1033"/>
        <end position="1057"/>
    </location>
</feature>
<dbReference type="Gene3D" id="2.70.150.10">
    <property type="entry name" value="Calcium-transporting ATPase, cytoplasmic transduction domain A"/>
    <property type="match status" value="1"/>
</dbReference>
<keyword evidence="2 8" id="KW-0812">Transmembrane</keyword>
<dbReference type="PANTHER" id="PTHR43294">
    <property type="entry name" value="SODIUM/POTASSIUM-TRANSPORTING ATPASE SUBUNIT ALPHA"/>
    <property type="match status" value="1"/>
</dbReference>
<dbReference type="FunFam" id="1.20.1110.10:FF:000064">
    <property type="entry name" value="Cation transporting ATPase"/>
    <property type="match status" value="1"/>
</dbReference>
<dbReference type="InterPro" id="IPR023299">
    <property type="entry name" value="ATPase_P-typ_cyto_dom_N"/>
</dbReference>
<dbReference type="InterPro" id="IPR059000">
    <property type="entry name" value="ATPase_P-type_domA"/>
</dbReference>
<protein>
    <submittedName>
        <fullName evidence="11">Cation-transporting P-type ATPase N-terminal domain-containing protein</fullName>
    </submittedName>
</protein>
<feature type="transmembrane region" description="Helical" evidence="8">
    <location>
        <begin position="1069"/>
        <end position="1086"/>
    </location>
</feature>
<keyword evidence="6 8" id="KW-1133">Transmembrane helix</keyword>
<dbReference type="SMART" id="SM00831">
    <property type="entry name" value="Cation_ATPase_N"/>
    <property type="match status" value="1"/>
</dbReference>
<dbReference type="SUPFAM" id="SSF56784">
    <property type="entry name" value="HAD-like"/>
    <property type="match status" value="1"/>
</dbReference>
<dbReference type="InterPro" id="IPR004014">
    <property type="entry name" value="ATPase_P-typ_cation-transptr_N"/>
</dbReference>
<evidence type="ECO:0000256" key="1">
    <source>
        <dbReference type="ARBA" id="ARBA00004141"/>
    </source>
</evidence>
<dbReference type="Pfam" id="PF00122">
    <property type="entry name" value="E1-E2_ATPase"/>
    <property type="match status" value="1"/>
</dbReference>
<dbReference type="GO" id="GO:0006883">
    <property type="term" value="P:intracellular sodium ion homeostasis"/>
    <property type="evidence" value="ECO:0007669"/>
    <property type="project" value="TreeGrafter"/>
</dbReference>
<dbReference type="InterPro" id="IPR023298">
    <property type="entry name" value="ATPase_P-typ_TM_dom_sf"/>
</dbReference>
<evidence type="ECO:0000256" key="7">
    <source>
        <dbReference type="ARBA" id="ARBA00023136"/>
    </source>
</evidence>
<dbReference type="GO" id="GO:0005391">
    <property type="term" value="F:P-type sodium:potassium-exchanging transporter activity"/>
    <property type="evidence" value="ECO:0007669"/>
    <property type="project" value="TreeGrafter"/>
</dbReference>
<dbReference type="SUPFAM" id="SSF81653">
    <property type="entry name" value="Calcium ATPase, transduction domain A"/>
    <property type="match status" value="1"/>
</dbReference>
<evidence type="ECO:0000256" key="4">
    <source>
        <dbReference type="ARBA" id="ARBA00022840"/>
    </source>
</evidence>
<dbReference type="AlphaFoldDB" id="A0A914D7J0"/>
<dbReference type="InterPro" id="IPR018303">
    <property type="entry name" value="ATPase_P-typ_P_site"/>
</dbReference>
<dbReference type="GO" id="GO:0016887">
    <property type="term" value="F:ATP hydrolysis activity"/>
    <property type="evidence" value="ECO:0007669"/>
    <property type="project" value="InterPro"/>
</dbReference>
<evidence type="ECO:0000313" key="10">
    <source>
        <dbReference type="Proteomes" id="UP000887540"/>
    </source>
</evidence>
<feature type="transmembrane region" description="Helical" evidence="8">
    <location>
        <begin position="933"/>
        <end position="958"/>
    </location>
</feature>
<name>A0A914D7J0_9BILA</name>
<dbReference type="SUPFAM" id="SSF81665">
    <property type="entry name" value="Calcium ATPase, transmembrane domain M"/>
    <property type="match status" value="1"/>
</dbReference>
<feature type="transmembrane region" description="Helical" evidence="8">
    <location>
        <begin position="102"/>
        <end position="127"/>
    </location>
</feature>
<dbReference type="SUPFAM" id="SSF81660">
    <property type="entry name" value="Metal cation-transporting ATPase, ATP-binding domain N"/>
    <property type="match status" value="1"/>
</dbReference>
<dbReference type="PROSITE" id="PS00154">
    <property type="entry name" value="ATPASE_E1_E2"/>
    <property type="match status" value="1"/>
</dbReference>
<dbReference type="GO" id="GO:0030007">
    <property type="term" value="P:intracellular potassium ion homeostasis"/>
    <property type="evidence" value="ECO:0007669"/>
    <property type="project" value="TreeGrafter"/>
</dbReference>
<evidence type="ECO:0000256" key="2">
    <source>
        <dbReference type="ARBA" id="ARBA00022692"/>
    </source>
</evidence>
<evidence type="ECO:0000256" key="8">
    <source>
        <dbReference type="SAM" id="Phobius"/>
    </source>
</evidence>
<dbReference type="GO" id="GO:0005524">
    <property type="term" value="F:ATP binding"/>
    <property type="evidence" value="ECO:0007669"/>
    <property type="project" value="UniProtKB-KW"/>
</dbReference>
<dbReference type="Pfam" id="PF13246">
    <property type="entry name" value="Cation_ATPase"/>
    <property type="match status" value="1"/>
</dbReference>
<evidence type="ECO:0000256" key="5">
    <source>
        <dbReference type="ARBA" id="ARBA00022967"/>
    </source>
</evidence>
<evidence type="ECO:0000256" key="3">
    <source>
        <dbReference type="ARBA" id="ARBA00022741"/>
    </source>
</evidence>
<dbReference type="FunFam" id="3.40.50.1000:FF:000083">
    <property type="entry name" value="Sodium/potassium-transporting ATPase subunit alpha"/>
    <property type="match status" value="1"/>
</dbReference>
<evidence type="ECO:0000256" key="6">
    <source>
        <dbReference type="ARBA" id="ARBA00022989"/>
    </source>
</evidence>
<dbReference type="PRINTS" id="PR00119">
    <property type="entry name" value="CATATPASE"/>
</dbReference>
<dbReference type="GO" id="GO:0005886">
    <property type="term" value="C:plasma membrane"/>
    <property type="evidence" value="ECO:0007669"/>
    <property type="project" value="TreeGrafter"/>
</dbReference>
<dbReference type="Proteomes" id="UP000887540">
    <property type="component" value="Unplaced"/>
</dbReference>
<reference evidence="11" key="1">
    <citation type="submission" date="2022-11" db="UniProtKB">
        <authorList>
            <consortium name="WormBaseParasite"/>
        </authorList>
    </citation>
    <scope>IDENTIFICATION</scope>
</reference>